<dbReference type="RefSeq" id="WP_143893843.1">
    <property type="nucleotide sequence ID" value="NZ_CP041666.1"/>
</dbReference>
<dbReference type="OrthoDB" id="2918624at2"/>
<evidence type="ECO:0000313" key="2">
    <source>
        <dbReference type="Proteomes" id="UP000315215"/>
    </source>
</evidence>
<sequence>MEQDEWILNELQKVFERTNDYNHRVLIKATQDMLKEQQRRIYQMENEMEGTIWSPRRWGE</sequence>
<protein>
    <submittedName>
        <fullName evidence="1">Uncharacterized protein</fullName>
    </submittedName>
</protein>
<organism evidence="1 2">
    <name type="scientific">Radiobacillus deserti</name>
    <dbReference type="NCBI Taxonomy" id="2594883"/>
    <lineage>
        <taxon>Bacteria</taxon>
        <taxon>Bacillati</taxon>
        <taxon>Bacillota</taxon>
        <taxon>Bacilli</taxon>
        <taxon>Bacillales</taxon>
        <taxon>Bacillaceae</taxon>
        <taxon>Radiobacillus</taxon>
    </lineage>
</organism>
<reference evidence="1 2" key="1">
    <citation type="submission" date="2019-07" db="EMBL/GenBank/DDBJ databases">
        <authorList>
            <person name="Li J."/>
        </authorList>
    </citation>
    <scope>NUCLEOTIDE SEQUENCE [LARGE SCALE GENOMIC DNA]</scope>
    <source>
        <strain evidence="1 2">TKL69</strain>
    </source>
</reference>
<name>A0A516KG24_9BACI</name>
<dbReference type="KEGG" id="aqt:FN924_09290"/>
<proteinExistence type="predicted"/>
<keyword evidence="2" id="KW-1185">Reference proteome</keyword>
<accession>A0A516KG24</accession>
<gene>
    <name evidence="1" type="ORF">FN924_09290</name>
</gene>
<dbReference type="AlphaFoldDB" id="A0A516KG24"/>
<evidence type="ECO:0000313" key="1">
    <source>
        <dbReference type="EMBL" id="QDP40353.1"/>
    </source>
</evidence>
<dbReference type="Proteomes" id="UP000315215">
    <property type="component" value="Chromosome"/>
</dbReference>
<dbReference type="EMBL" id="CP041666">
    <property type="protein sequence ID" value="QDP40353.1"/>
    <property type="molecule type" value="Genomic_DNA"/>
</dbReference>